<dbReference type="PROSITE" id="PS50943">
    <property type="entry name" value="HTH_CROC1"/>
    <property type="match status" value="1"/>
</dbReference>
<proteinExistence type="predicted"/>
<dbReference type="Gene3D" id="1.10.260.40">
    <property type="entry name" value="lambda repressor-like DNA-binding domains"/>
    <property type="match status" value="1"/>
</dbReference>
<dbReference type="InterPro" id="IPR043917">
    <property type="entry name" value="DUF5753"/>
</dbReference>
<feature type="domain" description="HTH cro/C1-type" evidence="2">
    <location>
        <begin position="17"/>
        <end position="71"/>
    </location>
</feature>
<feature type="region of interest" description="Disordered" evidence="1">
    <location>
        <begin position="81"/>
        <end position="100"/>
    </location>
</feature>
<dbReference type="RefSeq" id="WP_253768753.1">
    <property type="nucleotide sequence ID" value="NZ_JAMTCK010000003.1"/>
</dbReference>
<dbReference type="SUPFAM" id="SSF47413">
    <property type="entry name" value="lambda repressor-like DNA-binding domains"/>
    <property type="match status" value="1"/>
</dbReference>
<keyword evidence="4" id="KW-1185">Reference proteome</keyword>
<evidence type="ECO:0000256" key="1">
    <source>
        <dbReference type="SAM" id="MobiDB-lite"/>
    </source>
</evidence>
<dbReference type="CDD" id="cd00093">
    <property type="entry name" value="HTH_XRE"/>
    <property type="match status" value="1"/>
</dbReference>
<dbReference type="GO" id="GO:0003677">
    <property type="term" value="F:DNA binding"/>
    <property type="evidence" value="ECO:0007669"/>
    <property type="project" value="InterPro"/>
</dbReference>
<comment type="caution">
    <text evidence="3">The sequence shown here is derived from an EMBL/GenBank/DDBJ whole genome shotgun (WGS) entry which is preliminary data.</text>
</comment>
<dbReference type="EMBL" id="JAMTCK010000003">
    <property type="protein sequence ID" value="MCP2164740.1"/>
    <property type="molecule type" value="Genomic_DNA"/>
</dbReference>
<evidence type="ECO:0000313" key="4">
    <source>
        <dbReference type="Proteomes" id="UP001206128"/>
    </source>
</evidence>
<dbReference type="SMART" id="SM00530">
    <property type="entry name" value="HTH_XRE"/>
    <property type="match status" value="1"/>
</dbReference>
<evidence type="ECO:0000259" key="2">
    <source>
        <dbReference type="PROSITE" id="PS50943"/>
    </source>
</evidence>
<dbReference type="InterPro" id="IPR001387">
    <property type="entry name" value="Cro/C1-type_HTH"/>
</dbReference>
<dbReference type="Pfam" id="PF13560">
    <property type="entry name" value="HTH_31"/>
    <property type="match status" value="1"/>
</dbReference>
<gene>
    <name evidence="3" type="ORF">LX83_001580</name>
</gene>
<protein>
    <submittedName>
        <fullName evidence="3">Helix-turn-helix domain-containing protein</fullName>
    </submittedName>
</protein>
<dbReference type="AlphaFoldDB" id="A0AAE3GAV5"/>
<dbReference type="Pfam" id="PF19054">
    <property type="entry name" value="DUF5753"/>
    <property type="match status" value="1"/>
</dbReference>
<evidence type="ECO:0000313" key="3">
    <source>
        <dbReference type="EMBL" id="MCP2164740.1"/>
    </source>
</evidence>
<dbReference type="InterPro" id="IPR010982">
    <property type="entry name" value="Lambda_DNA-bd_dom_sf"/>
</dbReference>
<accession>A0AAE3GAV5</accession>
<sequence>MGKARQTVERRQLGLALRRLREQSGRSQLQVGKYIGVSDSRISKVEDGTATLDPTELDKLLDLYAVAREERATVLALGAEARKRQRRGTPSQPGTYTDALPDSFQRLADMEAASRTLYCYEPGLIPGLLQSPRYMRAILRTGDGVWWPKYGHDLESRMAFRCQRQERVLGDADSRELKFVFTENALVDDERFAEVMREQLEHLLVLDERHPNLTIQVLRLGALDNPAPSGGIVVLDFDGTAPRVGFTPVVYGPSTYFTDEKDTTALLRAFTRLTEKAMSPAESRELIQRLVAEIDVS</sequence>
<reference evidence="3" key="1">
    <citation type="submission" date="2022-06" db="EMBL/GenBank/DDBJ databases">
        <title>Genomic Encyclopedia of Archaeal and Bacterial Type Strains, Phase II (KMG-II): from individual species to whole genera.</title>
        <authorList>
            <person name="Goeker M."/>
        </authorList>
    </citation>
    <scope>NUCLEOTIDE SEQUENCE</scope>
    <source>
        <strain evidence="3">DSM 43935</strain>
    </source>
</reference>
<name>A0AAE3GAV5_9PSEU</name>
<dbReference type="Proteomes" id="UP001206128">
    <property type="component" value="Unassembled WGS sequence"/>
</dbReference>
<organism evidence="3 4">
    <name type="scientific">Goodfellowiella coeruleoviolacea</name>
    <dbReference type="NCBI Taxonomy" id="334858"/>
    <lineage>
        <taxon>Bacteria</taxon>
        <taxon>Bacillati</taxon>
        <taxon>Actinomycetota</taxon>
        <taxon>Actinomycetes</taxon>
        <taxon>Pseudonocardiales</taxon>
        <taxon>Pseudonocardiaceae</taxon>
        <taxon>Goodfellowiella</taxon>
    </lineage>
</organism>